<dbReference type="EMBL" id="JBDODL010004392">
    <property type="protein sequence ID" value="MES1923022.1"/>
    <property type="molecule type" value="Genomic_DNA"/>
</dbReference>
<dbReference type="InterPro" id="IPR041330">
    <property type="entry name" value="KN17_SH3"/>
</dbReference>
<sequence>MKSPENKSNKKIKFVLPKKSTEKLQTIKKLEDEKKVKMAKPQKIKKKEKREIEKLIKEDKKQNLKWLKKNLIVKIKTKFFNSRFYDKKGIVKRILTDGEEAEIEVLKSKELLKLSIDHLETVVPRFFQFF</sequence>
<feature type="domain" description="KN17 SH3-like" evidence="1">
    <location>
        <begin position="66"/>
        <end position="114"/>
    </location>
</feature>
<dbReference type="Proteomes" id="UP001439008">
    <property type="component" value="Unassembled WGS sequence"/>
</dbReference>
<keyword evidence="3" id="KW-1185">Reference proteome</keyword>
<evidence type="ECO:0000313" key="3">
    <source>
        <dbReference type="Proteomes" id="UP001439008"/>
    </source>
</evidence>
<organism evidence="2 3">
    <name type="scientific">Bonamia ostreae</name>
    <dbReference type="NCBI Taxonomy" id="126728"/>
    <lineage>
        <taxon>Eukaryota</taxon>
        <taxon>Sar</taxon>
        <taxon>Rhizaria</taxon>
        <taxon>Endomyxa</taxon>
        <taxon>Ascetosporea</taxon>
        <taxon>Haplosporida</taxon>
        <taxon>Bonamia</taxon>
    </lineage>
</organism>
<dbReference type="PANTHER" id="PTHR12805:SF0">
    <property type="entry name" value="DNA_RNA-BINDING PROTEIN KIN17"/>
    <property type="match status" value="1"/>
</dbReference>
<reference evidence="2 3" key="1">
    <citation type="journal article" date="2024" name="BMC Biol.">
        <title>Comparative genomics of Ascetosporea gives new insight into the evolutionary basis for animal parasitism in Rhizaria.</title>
        <authorList>
            <person name="Hiltunen Thoren M."/>
            <person name="Onut-Brannstrom I."/>
            <person name="Alfjorden A."/>
            <person name="Peckova H."/>
            <person name="Swords F."/>
            <person name="Hooper C."/>
            <person name="Holzer A.S."/>
            <person name="Bass D."/>
            <person name="Burki F."/>
        </authorList>
    </citation>
    <scope>NUCLEOTIDE SEQUENCE [LARGE SCALE GENOMIC DNA]</scope>
    <source>
        <strain evidence="2">20-A016</strain>
    </source>
</reference>
<gene>
    <name evidence="2" type="ORF">MHBO_004556</name>
</gene>
<dbReference type="Gene3D" id="2.30.30.140">
    <property type="match status" value="1"/>
</dbReference>
<proteinExistence type="predicted"/>
<dbReference type="PANTHER" id="PTHR12805">
    <property type="entry name" value="KIN17 KIN, ANTIGENIC DETERMINANT OF RECA PROTEIN HOMOLOG"/>
    <property type="match status" value="1"/>
</dbReference>
<dbReference type="InterPro" id="IPR037321">
    <property type="entry name" value="KIN17-like"/>
</dbReference>
<dbReference type="Pfam" id="PF18131">
    <property type="entry name" value="KN17_SH3"/>
    <property type="match status" value="1"/>
</dbReference>
<name>A0ABV2ATQ4_9EUKA</name>
<accession>A0ABV2ATQ4</accession>
<evidence type="ECO:0000259" key="1">
    <source>
        <dbReference type="Pfam" id="PF18131"/>
    </source>
</evidence>
<evidence type="ECO:0000313" key="2">
    <source>
        <dbReference type="EMBL" id="MES1923022.1"/>
    </source>
</evidence>
<protein>
    <recommendedName>
        <fullName evidence="1">KN17 SH3-like domain-containing protein</fullName>
    </recommendedName>
</protein>
<comment type="caution">
    <text evidence="2">The sequence shown here is derived from an EMBL/GenBank/DDBJ whole genome shotgun (WGS) entry which is preliminary data.</text>
</comment>